<name>A0A5C2SAE4_9APHY</name>
<feature type="compositionally biased region" description="Low complexity" evidence="1">
    <location>
        <begin position="22"/>
        <end position="35"/>
    </location>
</feature>
<dbReference type="OrthoDB" id="2748311at2759"/>
<keyword evidence="3" id="KW-1185">Reference proteome</keyword>
<evidence type="ECO:0000256" key="1">
    <source>
        <dbReference type="SAM" id="MobiDB-lite"/>
    </source>
</evidence>
<evidence type="ECO:0000313" key="2">
    <source>
        <dbReference type="EMBL" id="RPD60104.1"/>
    </source>
</evidence>
<feature type="region of interest" description="Disordered" evidence="1">
    <location>
        <begin position="1"/>
        <end position="35"/>
    </location>
</feature>
<dbReference type="EMBL" id="ML122267">
    <property type="protein sequence ID" value="RPD60104.1"/>
    <property type="molecule type" value="Genomic_DNA"/>
</dbReference>
<reference evidence="2" key="1">
    <citation type="journal article" date="2018" name="Genome Biol. Evol.">
        <title>Genomics and development of Lentinus tigrinus, a white-rot wood-decaying mushroom with dimorphic fruiting bodies.</title>
        <authorList>
            <person name="Wu B."/>
            <person name="Xu Z."/>
            <person name="Knudson A."/>
            <person name="Carlson A."/>
            <person name="Chen N."/>
            <person name="Kovaka S."/>
            <person name="LaButti K."/>
            <person name="Lipzen A."/>
            <person name="Pennachio C."/>
            <person name="Riley R."/>
            <person name="Schakwitz W."/>
            <person name="Umezawa K."/>
            <person name="Ohm R.A."/>
            <person name="Grigoriev I.V."/>
            <person name="Nagy L.G."/>
            <person name="Gibbons J."/>
            <person name="Hibbett D."/>
        </authorList>
    </citation>
    <scope>NUCLEOTIDE SEQUENCE [LARGE SCALE GENOMIC DNA]</scope>
    <source>
        <strain evidence="2">ALCF2SS1-6</strain>
    </source>
</reference>
<gene>
    <name evidence="2" type="ORF">L227DRAFT_563744</name>
</gene>
<dbReference type="AlphaFoldDB" id="A0A5C2SAE4"/>
<organism evidence="2 3">
    <name type="scientific">Lentinus tigrinus ALCF2SS1-6</name>
    <dbReference type="NCBI Taxonomy" id="1328759"/>
    <lineage>
        <taxon>Eukaryota</taxon>
        <taxon>Fungi</taxon>
        <taxon>Dikarya</taxon>
        <taxon>Basidiomycota</taxon>
        <taxon>Agaricomycotina</taxon>
        <taxon>Agaricomycetes</taxon>
        <taxon>Polyporales</taxon>
        <taxon>Polyporaceae</taxon>
        <taxon>Lentinus</taxon>
    </lineage>
</organism>
<evidence type="ECO:0000313" key="3">
    <source>
        <dbReference type="Proteomes" id="UP000313359"/>
    </source>
</evidence>
<sequence>MARTSHATASVKRTPAARTKSNDTSVTPSSSSSDVLASIGPFGSVISLNFLPQMGILVNQSHNVPTDRTTVLAAASFGQNVSIQLRTHIWIPGTIMGVAFSQQYSSYVYDVQFYAADGSRSCRRFFPRDVRSE</sequence>
<dbReference type="Proteomes" id="UP000313359">
    <property type="component" value="Unassembled WGS sequence"/>
</dbReference>
<accession>A0A5C2SAE4</accession>
<protein>
    <submittedName>
        <fullName evidence="2">Uncharacterized protein</fullName>
    </submittedName>
</protein>
<proteinExistence type="predicted"/>